<dbReference type="Proteomes" id="UP000241818">
    <property type="component" value="Unassembled WGS sequence"/>
</dbReference>
<reference evidence="3 4" key="1">
    <citation type="journal article" date="2018" name="New Phytol.">
        <title>Comparative genomics and transcriptomics depict ericoid mycorrhizal fungi as versatile saprotrophs and plant mutualists.</title>
        <authorList>
            <person name="Martino E."/>
            <person name="Morin E."/>
            <person name="Grelet G.A."/>
            <person name="Kuo A."/>
            <person name="Kohler A."/>
            <person name="Daghino S."/>
            <person name="Barry K.W."/>
            <person name="Cichocki N."/>
            <person name="Clum A."/>
            <person name="Dockter R.B."/>
            <person name="Hainaut M."/>
            <person name="Kuo R.C."/>
            <person name="LaButti K."/>
            <person name="Lindahl B.D."/>
            <person name="Lindquist E.A."/>
            <person name="Lipzen A."/>
            <person name="Khouja H.R."/>
            <person name="Magnuson J."/>
            <person name="Murat C."/>
            <person name="Ohm R.A."/>
            <person name="Singer S.W."/>
            <person name="Spatafora J.W."/>
            <person name="Wang M."/>
            <person name="Veneault-Fourrey C."/>
            <person name="Henrissat B."/>
            <person name="Grigoriev I.V."/>
            <person name="Martin F.M."/>
            <person name="Perotto S."/>
        </authorList>
    </citation>
    <scope>NUCLEOTIDE SEQUENCE [LARGE SCALE GENOMIC DNA]</scope>
    <source>
        <strain evidence="3 4">ATCC 22711</strain>
    </source>
</reference>
<keyword evidence="2" id="KW-0812">Transmembrane</keyword>
<keyword evidence="4" id="KW-1185">Reference proteome</keyword>
<accession>A0A2T3BFT2</accession>
<feature type="compositionally biased region" description="Low complexity" evidence="1">
    <location>
        <begin position="10"/>
        <end position="27"/>
    </location>
</feature>
<feature type="region of interest" description="Disordered" evidence="1">
    <location>
        <begin position="1"/>
        <end position="27"/>
    </location>
</feature>
<dbReference type="RefSeq" id="XP_024725776.1">
    <property type="nucleotide sequence ID" value="XM_024869828.1"/>
</dbReference>
<gene>
    <name evidence="3" type="ORF">M430DRAFT_94254</name>
</gene>
<dbReference type="OrthoDB" id="3981028at2759"/>
<name>A0A2T3BFT2_AMORE</name>
<sequence length="449" mass="50192">MTLSPTPETLSSSQLLSSSMSSLSSSTSSRQASSQISKIYRQASTLFLTRRLPESLSTILPVITPPPAEDNAEGSGEGAPIAKASRTTRIKVWSLYLTILNAVLELAPDEGKAAFGTSEFRALVNKVREGEVWEDVVRNGYGGVEGDVDADVVINLATLLLAHANTQKTNQTRLENYLAASTSPNLNIAERLQAVPKGRRSPMKSGTDTPRDLNARVKILELYTLHVLLRNNEWDYSREFITMSEVLDEERREAFLQALQSLQDEQLDAERRQREERRYQEEMLKREIEEQRRKREQEERERKLQEEKRDSRKGSEVDYGVEDSYPSSGSAKARSVKGGSAKGSRNRPQSPPPTTRSSKPQKPVRKGKVEPTLGTRAANILANLKKVLESMAGALSTNPMLLLRTLCFMVAFLVLFGRRDVRERIRRAANQGWTKVLQTAGMGVKVSYI</sequence>
<feature type="transmembrane region" description="Helical" evidence="2">
    <location>
        <begin position="400"/>
        <end position="417"/>
    </location>
</feature>
<dbReference type="AlphaFoldDB" id="A0A2T3BFT2"/>
<evidence type="ECO:0000256" key="2">
    <source>
        <dbReference type="SAM" id="Phobius"/>
    </source>
</evidence>
<keyword evidence="2" id="KW-1133">Transmembrane helix</keyword>
<feature type="region of interest" description="Disordered" evidence="1">
    <location>
        <begin position="289"/>
        <end position="372"/>
    </location>
</feature>
<organism evidence="3 4">
    <name type="scientific">Amorphotheca resinae ATCC 22711</name>
    <dbReference type="NCBI Taxonomy" id="857342"/>
    <lineage>
        <taxon>Eukaryota</taxon>
        <taxon>Fungi</taxon>
        <taxon>Dikarya</taxon>
        <taxon>Ascomycota</taxon>
        <taxon>Pezizomycotina</taxon>
        <taxon>Leotiomycetes</taxon>
        <taxon>Helotiales</taxon>
        <taxon>Amorphothecaceae</taxon>
        <taxon>Amorphotheca</taxon>
    </lineage>
</organism>
<dbReference type="InParanoid" id="A0A2T3BFT2"/>
<keyword evidence="2" id="KW-0472">Membrane</keyword>
<dbReference type="STRING" id="857342.A0A2T3BFT2"/>
<evidence type="ECO:0000256" key="1">
    <source>
        <dbReference type="SAM" id="MobiDB-lite"/>
    </source>
</evidence>
<evidence type="ECO:0000313" key="3">
    <source>
        <dbReference type="EMBL" id="PSS28251.1"/>
    </source>
</evidence>
<dbReference type="GeneID" id="36577909"/>
<evidence type="ECO:0000313" key="4">
    <source>
        <dbReference type="Proteomes" id="UP000241818"/>
    </source>
</evidence>
<dbReference type="EMBL" id="KZ679006">
    <property type="protein sequence ID" value="PSS28251.1"/>
    <property type="molecule type" value="Genomic_DNA"/>
</dbReference>
<protein>
    <recommendedName>
        <fullName evidence="5">Peroxin 26</fullName>
    </recommendedName>
</protein>
<evidence type="ECO:0008006" key="5">
    <source>
        <dbReference type="Google" id="ProtNLM"/>
    </source>
</evidence>
<proteinExistence type="predicted"/>
<feature type="compositionally biased region" description="Basic and acidic residues" evidence="1">
    <location>
        <begin position="289"/>
        <end position="316"/>
    </location>
</feature>